<accession>A0ACC0US41</accession>
<protein>
    <submittedName>
        <fullName evidence="1">Uncharacterized protein</fullName>
    </submittedName>
</protein>
<evidence type="ECO:0000313" key="1">
    <source>
        <dbReference type="EMBL" id="KAI9896349.1"/>
    </source>
</evidence>
<sequence>MPSRLCVAALSMVLKLSANLVAQTVAIHKSPVPISVDWQRVLEFAMFGFIQGHINYWWQHFLDRRYPDMGGGGAAAASKPILPVASTCSWCVPTLPGNVALPVSWP</sequence>
<proteinExistence type="predicted"/>
<organism evidence="1 2">
    <name type="scientific">Trichothecium roseum</name>
    <dbReference type="NCBI Taxonomy" id="47278"/>
    <lineage>
        <taxon>Eukaryota</taxon>
        <taxon>Fungi</taxon>
        <taxon>Dikarya</taxon>
        <taxon>Ascomycota</taxon>
        <taxon>Pezizomycotina</taxon>
        <taxon>Sordariomycetes</taxon>
        <taxon>Hypocreomycetidae</taxon>
        <taxon>Hypocreales</taxon>
        <taxon>Hypocreales incertae sedis</taxon>
        <taxon>Trichothecium</taxon>
    </lineage>
</organism>
<evidence type="ECO:0000313" key="2">
    <source>
        <dbReference type="Proteomes" id="UP001163324"/>
    </source>
</evidence>
<gene>
    <name evidence="1" type="ORF">N3K66_008521</name>
</gene>
<keyword evidence="2" id="KW-1185">Reference proteome</keyword>
<name>A0ACC0US41_9HYPO</name>
<dbReference type="EMBL" id="CM047948">
    <property type="protein sequence ID" value="KAI9896349.1"/>
    <property type="molecule type" value="Genomic_DNA"/>
</dbReference>
<reference evidence="1" key="1">
    <citation type="submission" date="2022-10" db="EMBL/GenBank/DDBJ databases">
        <title>Complete Genome of Trichothecium roseum strain YXFP-22015, a Plant Pathogen Isolated from Citrus.</title>
        <authorList>
            <person name="Wang Y."/>
            <person name="Zhu L."/>
        </authorList>
    </citation>
    <scope>NUCLEOTIDE SEQUENCE</scope>
    <source>
        <strain evidence="1">YXFP-22015</strain>
    </source>
</reference>
<dbReference type="Proteomes" id="UP001163324">
    <property type="component" value="Chromosome 9"/>
</dbReference>
<comment type="caution">
    <text evidence="1">The sequence shown here is derived from an EMBL/GenBank/DDBJ whole genome shotgun (WGS) entry which is preliminary data.</text>
</comment>